<evidence type="ECO:0000256" key="5">
    <source>
        <dbReference type="RuleBase" id="RU362118"/>
    </source>
</evidence>
<dbReference type="Gene3D" id="3.40.640.10">
    <property type="entry name" value="Type I PLP-dependent aspartate aminotransferase-like (Major domain)"/>
    <property type="match status" value="1"/>
</dbReference>
<dbReference type="Pfam" id="PF01053">
    <property type="entry name" value="Cys_Met_Meta_PP"/>
    <property type="match status" value="1"/>
</dbReference>
<dbReference type="PANTHER" id="PTHR43797">
    <property type="entry name" value="HOMOCYSTEINE/CYSTEINE SYNTHASE"/>
    <property type="match status" value="1"/>
</dbReference>
<sequence length="431" mass="46808">MSLKFETLQQHAGQEADPTTGSRAVPIYQTTSFVFKDAEHGANLFALKEFGNIYTRIMNPTTDVFEKRVAALEGGVAALAVASGQAAQFIAMHNILEAGENFVSSSHLYGGTYNQFKVAFKRLGIEVRFAKADDLSDFESKIDEKTKAIYIETIGNPGFSIPDFEKFSALAKKYELPLVVDNTFGAAGYLFRPLEHGAHIVVQSATKWIGGHGTSIGGVIVDGGTYNWGNGKFPQFTEPSEGYHGMVFNDIFGQSGPFGNIQFIIRARVEGLRDLGPAISPFNSFLLLQGLETLSLRVQRHAENALALAEWLEKHPLVASVNYPGLASSPYNELAKKYLKKGFGGVLSFELKGDKGQATQVIDSLKLISHLANMGDSKTLIIQPSATTHQQLTDAEQLAAGVTPSSLRVSVGIEHIDDIIADFEQAFGQIK</sequence>
<dbReference type="Gene3D" id="3.90.1150.10">
    <property type="entry name" value="Aspartate Aminotransferase, domain 1"/>
    <property type="match status" value="1"/>
</dbReference>
<name>A0ABW4ZM86_9SPHI</name>
<dbReference type="Proteomes" id="UP001597387">
    <property type="component" value="Unassembled WGS sequence"/>
</dbReference>
<dbReference type="PANTHER" id="PTHR43797:SF2">
    <property type="entry name" value="HOMOCYSTEINE_CYSTEINE SYNTHASE"/>
    <property type="match status" value="1"/>
</dbReference>
<keyword evidence="4 5" id="KW-0663">Pyridoxal phosphate</keyword>
<dbReference type="InterPro" id="IPR006235">
    <property type="entry name" value="OAc-hSer/O-AcSer_sulfhydrylase"/>
</dbReference>
<evidence type="ECO:0000256" key="3">
    <source>
        <dbReference type="ARBA" id="ARBA00022679"/>
    </source>
</evidence>
<evidence type="ECO:0000256" key="6">
    <source>
        <dbReference type="SAM" id="MobiDB-lite"/>
    </source>
</evidence>
<evidence type="ECO:0000256" key="1">
    <source>
        <dbReference type="ARBA" id="ARBA00001933"/>
    </source>
</evidence>
<dbReference type="CDD" id="cd00614">
    <property type="entry name" value="CGS_like"/>
    <property type="match status" value="1"/>
</dbReference>
<dbReference type="InterPro" id="IPR015421">
    <property type="entry name" value="PyrdxlP-dep_Trfase_major"/>
</dbReference>
<dbReference type="PIRSF" id="PIRSF001434">
    <property type="entry name" value="CGS"/>
    <property type="match status" value="1"/>
</dbReference>
<comment type="similarity">
    <text evidence="2 5">Belongs to the trans-sulfuration enzymes family.</text>
</comment>
<keyword evidence="3" id="KW-0808">Transferase</keyword>
<reference evidence="8" key="1">
    <citation type="journal article" date="2019" name="Int. J. Syst. Evol. Microbiol.">
        <title>The Global Catalogue of Microorganisms (GCM) 10K type strain sequencing project: providing services to taxonomists for standard genome sequencing and annotation.</title>
        <authorList>
            <consortium name="The Broad Institute Genomics Platform"/>
            <consortium name="The Broad Institute Genome Sequencing Center for Infectious Disease"/>
            <person name="Wu L."/>
            <person name="Ma J."/>
        </authorList>
    </citation>
    <scope>NUCLEOTIDE SEQUENCE [LARGE SCALE GENOMIC DNA]</scope>
    <source>
        <strain evidence="8">KCTC 42217</strain>
    </source>
</reference>
<dbReference type="SUPFAM" id="SSF53383">
    <property type="entry name" value="PLP-dependent transferases"/>
    <property type="match status" value="1"/>
</dbReference>
<dbReference type="NCBIfam" id="TIGR01326">
    <property type="entry name" value="OAH_OAS_sulfhy"/>
    <property type="match status" value="1"/>
</dbReference>
<dbReference type="InterPro" id="IPR015422">
    <property type="entry name" value="PyrdxlP-dep_Trfase_small"/>
</dbReference>
<feature type="compositionally biased region" description="Polar residues" evidence="6">
    <location>
        <begin position="7"/>
        <end position="22"/>
    </location>
</feature>
<organism evidence="7 8">
    <name type="scientific">Paradesertivirga mongoliensis</name>
    <dbReference type="NCBI Taxonomy" id="2100740"/>
    <lineage>
        <taxon>Bacteria</taxon>
        <taxon>Pseudomonadati</taxon>
        <taxon>Bacteroidota</taxon>
        <taxon>Sphingobacteriia</taxon>
        <taxon>Sphingobacteriales</taxon>
        <taxon>Sphingobacteriaceae</taxon>
        <taxon>Paradesertivirga</taxon>
    </lineage>
</organism>
<evidence type="ECO:0000256" key="2">
    <source>
        <dbReference type="ARBA" id="ARBA00009077"/>
    </source>
</evidence>
<proteinExistence type="inferred from homology"/>
<accession>A0ABW4ZM86</accession>
<comment type="caution">
    <text evidence="7">The sequence shown here is derived from an EMBL/GenBank/DDBJ whole genome shotgun (WGS) entry which is preliminary data.</text>
</comment>
<dbReference type="RefSeq" id="WP_255902988.1">
    <property type="nucleotide sequence ID" value="NZ_JAFMZO010000003.1"/>
</dbReference>
<feature type="region of interest" description="Disordered" evidence="6">
    <location>
        <begin position="1"/>
        <end position="22"/>
    </location>
</feature>
<dbReference type="InterPro" id="IPR000277">
    <property type="entry name" value="Cys/Met-Metab_PyrdxlP-dep_enz"/>
</dbReference>
<dbReference type="EMBL" id="JBHUHZ010000001">
    <property type="protein sequence ID" value="MFD2162747.1"/>
    <property type="molecule type" value="Genomic_DNA"/>
</dbReference>
<evidence type="ECO:0000313" key="7">
    <source>
        <dbReference type="EMBL" id="MFD2162747.1"/>
    </source>
</evidence>
<comment type="cofactor">
    <cofactor evidence="1 5">
        <name>pyridoxal 5'-phosphate</name>
        <dbReference type="ChEBI" id="CHEBI:597326"/>
    </cofactor>
</comment>
<protein>
    <submittedName>
        <fullName evidence="7">O-acetylhomoserine aminocarboxypropyltransferase/cysteine synthase family protein</fullName>
    </submittedName>
</protein>
<evidence type="ECO:0000313" key="8">
    <source>
        <dbReference type="Proteomes" id="UP001597387"/>
    </source>
</evidence>
<keyword evidence="8" id="KW-1185">Reference proteome</keyword>
<gene>
    <name evidence="7" type="ORF">ACFSJU_10120</name>
</gene>
<dbReference type="InterPro" id="IPR015424">
    <property type="entry name" value="PyrdxlP-dep_Trfase"/>
</dbReference>
<evidence type="ECO:0000256" key="4">
    <source>
        <dbReference type="ARBA" id="ARBA00022898"/>
    </source>
</evidence>